<dbReference type="PANTHER" id="PTHR41533">
    <property type="entry name" value="L,D-TRANSPEPTIDASE HI_1667-RELATED"/>
    <property type="match status" value="1"/>
</dbReference>
<keyword evidence="3" id="KW-0808">Transferase</keyword>
<comment type="similarity">
    <text evidence="2">Belongs to the YkuD family.</text>
</comment>
<dbReference type="Gene3D" id="1.10.101.10">
    <property type="entry name" value="PGBD-like superfamily/PGBD"/>
    <property type="match status" value="1"/>
</dbReference>
<dbReference type="GO" id="GO:0071555">
    <property type="term" value="P:cell wall organization"/>
    <property type="evidence" value="ECO:0007669"/>
    <property type="project" value="UniProtKB-UniRule"/>
</dbReference>
<dbReference type="STRING" id="765912.Thimo_3521"/>
<evidence type="ECO:0000256" key="2">
    <source>
        <dbReference type="ARBA" id="ARBA00005992"/>
    </source>
</evidence>
<dbReference type="EMBL" id="CP003051">
    <property type="protein sequence ID" value="AGA92183.1"/>
    <property type="molecule type" value="Genomic_DNA"/>
</dbReference>
<evidence type="ECO:0000256" key="8">
    <source>
        <dbReference type="SAM" id="MobiDB-lite"/>
    </source>
</evidence>
<organism evidence="10 11">
    <name type="scientific">Thioflavicoccus mobilis 8321</name>
    <dbReference type="NCBI Taxonomy" id="765912"/>
    <lineage>
        <taxon>Bacteria</taxon>
        <taxon>Pseudomonadati</taxon>
        <taxon>Pseudomonadota</taxon>
        <taxon>Gammaproteobacteria</taxon>
        <taxon>Chromatiales</taxon>
        <taxon>Chromatiaceae</taxon>
        <taxon>Thioflavicoccus</taxon>
    </lineage>
</organism>
<evidence type="ECO:0000259" key="9">
    <source>
        <dbReference type="PROSITE" id="PS52029"/>
    </source>
</evidence>
<dbReference type="AlphaFoldDB" id="L0GZK3"/>
<evidence type="ECO:0000256" key="7">
    <source>
        <dbReference type="PROSITE-ProRule" id="PRU01373"/>
    </source>
</evidence>
<comment type="pathway">
    <text evidence="1 7">Cell wall biogenesis; peptidoglycan biosynthesis.</text>
</comment>
<accession>L0GZK3</accession>
<evidence type="ECO:0000256" key="3">
    <source>
        <dbReference type="ARBA" id="ARBA00022679"/>
    </source>
</evidence>
<dbReference type="InterPro" id="IPR036365">
    <property type="entry name" value="PGBD-like_sf"/>
</dbReference>
<dbReference type="InterPro" id="IPR052905">
    <property type="entry name" value="LD-transpeptidase_YkuD-like"/>
</dbReference>
<evidence type="ECO:0000313" key="11">
    <source>
        <dbReference type="Proteomes" id="UP000010816"/>
    </source>
</evidence>
<feature type="domain" description="L,D-TPase catalytic" evidence="9">
    <location>
        <begin position="303"/>
        <end position="479"/>
    </location>
</feature>
<feature type="active site" description="Nucleophile" evidence="7">
    <location>
        <position position="453"/>
    </location>
</feature>
<dbReference type="InterPro" id="IPR045380">
    <property type="entry name" value="LD_TPept_scaffold_dom"/>
</dbReference>
<dbReference type="Gene3D" id="2.40.440.10">
    <property type="entry name" value="L,D-transpeptidase catalytic domain-like"/>
    <property type="match status" value="1"/>
</dbReference>
<name>L0GZK3_9GAMM</name>
<dbReference type="GO" id="GO:0004180">
    <property type="term" value="F:carboxypeptidase activity"/>
    <property type="evidence" value="ECO:0007669"/>
    <property type="project" value="UniProtKB-ARBA"/>
</dbReference>
<dbReference type="Pfam" id="PF03734">
    <property type="entry name" value="YkuD"/>
    <property type="match status" value="1"/>
</dbReference>
<dbReference type="GO" id="GO:0009252">
    <property type="term" value="P:peptidoglycan biosynthetic process"/>
    <property type="evidence" value="ECO:0007669"/>
    <property type="project" value="UniProtKB-UniPathway"/>
</dbReference>
<dbReference type="PROSITE" id="PS52029">
    <property type="entry name" value="LD_TPASE"/>
    <property type="match status" value="1"/>
</dbReference>
<dbReference type="SUPFAM" id="SSF141523">
    <property type="entry name" value="L,D-transpeptidase catalytic domain-like"/>
    <property type="match status" value="1"/>
</dbReference>
<feature type="active site" description="Proton donor/acceptor" evidence="7">
    <location>
        <position position="434"/>
    </location>
</feature>
<dbReference type="eggNOG" id="COG2989">
    <property type="taxonomic scope" value="Bacteria"/>
</dbReference>
<keyword evidence="5 7" id="KW-0573">Peptidoglycan synthesis</keyword>
<dbReference type="GO" id="GO:0016740">
    <property type="term" value="F:transferase activity"/>
    <property type="evidence" value="ECO:0007669"/>
    <property type="project" value="UniProtKB-KW"/>
</dbReference>
<keyword evidence="4 7" id="KW-0133">Cell shape</keyword>
<dbReference type="InterPro" id="IPR036366">
    <property type="entry name" value="PGBDSf"/>
</dbReference>
<dbReference type="Pfam" id="PF01471">
    <property type="entry name" value="PG_binding_1"/>
    <property type="match status" value="1"/>
</dbReference>
<proteinExistence type="inferred from homology"/>
<dbReference type="UniPathway" id="UPA00219"/>
<keyword evidence="6 7" id="KW-0961">Cell wall biogenesis/degradation</keyword>
<dbReference type="SUPFAM" id="SSF47090">
    <property type="entry name" value="PGBD-like"/>
    <property type="match status" value="1"/>
</dbReference>
<protein>
    <recommendedName>
        <fullName evidence="9">L,D-TPase catalytic domain-containing protein</fullName>
    </recommendedName>
</protein>
<dbReference type="OrthoDB" id="9778545at2"/>
<sequence>MPILRVGGLCLAACLLSGLVQADELLRARLVPLDTDEANVAGVALASGPLLTDLYRTRGDRLAWDPARLAALRRLLIATRVDGFYRSDFHFREIDAVLREGGLAALPPGRRVEIDIVLSDSLLRYLHHHRFGKVDPRALDPSGTQVEQPSYGDLEQDLQAALAADDLEAYVARQFRWPRFYRDLRAGLARYREIAAAGGWSSVPDGPTLKPGMQDARVPVVRARLRATSDYSPEAAPPADPLRYDAGVQAAVERFQARHGLAVDGLVGPQTRAAMNVAIVQRIDQIRLNLERMRWLANDLPGDFVLVNIPAYRVDLYRDGAPIWSTRTIVGRPQRRTPVFRDELAYLEVNPTWTIPPTILAEDILPNMRADPGYLAERDLRVVDYRGNEIPPGTVDWNLPADNFPYLLRQAPSDENALGRIKFMFPNQFSVYLHDTPQRGLFARPQRAFSSGCVRVQDPLRLAELVLDDPQRWTQASLADLIATDETQVIRLRHPLAVLLAYWTAEGEGAGQVAFHPDIYGRDAALLEVLDGGPLRLRLAPPSEPATPVRTVDAAPDE</sequence>
<evidence type="ECO:0000256" key="5">
    <source>
        <dbReference type="ARBA" id="ARBA00022984"/>
    </source>
</evidence>
<dbReference type="KEGG" id="tmb:Thimo_3521"/>
<dbReference type="Proteomes" id="UP000010816">
    <property type="component" value="Chromosome"/>
</dbReference>
<reference evidence="10 11" key="1">
    <citation type="submission" date="2011-09" db="EMBL/GenBank/DDBJ databases">
        <title>Complete sequence of chromosome of Thioflavicoccus mobilis 8321.</title>
        <authorList>
            <consortium name="US DOE Joint Genome Institute"/>
            <person name="Lucas S."/>
            <person name="Han J."/>
            <person name="Lapidus A."/>
            <person name="Cheng J.-F."/>
            <person name="Goodwin L."/>
            <person name="Pitluck S."/>
            <person name="Peters L."/>
            <person name="Ovchinnikova G."/>
            <person name="Lu M."/>
            <person name="Detter J.C."/>
            <person name="Han C."/>
            <person name="Tapia R."/>
            <person name="Land M."/>
            <person name="Hauser L."/>
            <person name="Kyrpides N."/>
            <person name="Ivanova N."/>
            <person name="Pagani I."/>
            <person name="Vogl K."/>
            <person name="Liu Z."/>
            <person name="Imhoff J."/>
            <person name="Thiel V."/>
            <person name="Frigaard N.-U."/>
            <person name="Bryant D."/>
            <person name="Woyke T."/>
        </authorList>
    </citation>
    <scope>NUCLEOTIDE SEQUENCE [LARGE SCALE GENOMIC DNA]</scope>
    <source>
        <strain evidence="10 11">8321</strain>
    </source>
</reference>
<dbReference type="PANTHER" id="PTHR41533:SF2">
    <property type="entry name" value="BLR7131 PROTEIN"/>
    <property type="match status" value="1"/>
</dbReference>
<dbReference type="InterPro" id="IPR038063">
    <property type="entry name" value="Transpep_catalytic_dom"/>
</dbReference>
<keyword evidence="11" id="KW-1185">Reference proteome</keyword>
<evidence type="ECO:0000313" key="10">
    <source>
        <dbReference type="EMBL" id="AGA92183.1"/>
    </source>
</evidence>
<gene>
    <name evidence="10" type="ORF">Thimo_3521</name>
</gene>
<evidence type="ECO:0000256" key="1">
    <source>
        <dbReference type="ARBA" id="ARBA00004752"/>
    </source>
</evidence>
<dbReference type="Pfam" id="PF20142">
    <property type="entry name" value="Scaffold"/>
    <property type="match status" value="1"/>
</dbReference>
<dbReference type="CDD" id="cd16913">
    <property type="entry name" value="YkuD_like"/>
    <property type="match status" value="1"/>
</dbReference>
<dbReference type="InterPro" id="IPR002477">
    <property type="entry name" value="Peptidoglycan-bd-like"/>
</dbReference>
<dbReference type="GO" id="GO:0008360">
    <property type="term" value="P:regulation of cell shape"/>
    <property type="evidence" value="ECO:0007669"/>
    <property type="project" value="UniProtKB-UniRule"/>
</dbReference>
<dbReference type="InterPro" id="IPR005490">
    <property type="entry name" value="LD_TPept_cat_dom"/>
</dbReference>
<evidence type="ECO:0000256" key="4">
    <source>
        <dbReference type="ARBA" id="ARBA00022960"/>
    </source>
</evidence>
<evidence type="ECO:0000256" key="6">
    <source>
        <dbReference type="ARBA" id="ARBA00023316"/>
    </source>
</evidence>
<dbReference type="HOGENOM" id="CLU_020360_3_4_6"/>
<dbReference type="PATRIC" id="fig|765912.4.peg.3452"/>
<feature type="region of interest" description="Disordered" evidence="8">
    <location>
        <begin position="539"/>
        <end position="558"/>
    </location>
</feature>
<dbReference type="RefSeq" id="WP_015282310.1">
    <property type="nucleotide sequence ID" value="NC_019940.1"/>
</dbReference>